<reference evidence="1 2" key="1">
    <citation type="journal article" date="2018" name="Sci. Rep.">
        <title>Genomic signatures of local adaptation to the degree of environmental predictability in rotifers.</title>
        <authorList>
            <person name="Franch-Gras L."/>
            <person name="Hahn C."/>
            <person name="Garcia-Roger E.M."/>
            <person name="Carmona M.J."/>
            <person name="Serra M."/>
            <person name="Gomez A."/>
        </authorList>
    </citation>
    <scope>NUCLEOTIDE SEQUENCE [LARGE SCALE GENOMIC DNA]</scope>
    <source>
        <strain evidence="1">HYR1</strain>
    </source>
</reference>
<keyword evidence="2" id="KW-1185">Reference proteome</keyword>
<sequence length="119" mass="13862">MPFQKFLHLYSYKKNFENIFKNDLFKIRNITKLTSSRSILSQILYLSRKKNLSAKKIRGVLKKSYSKNSLPSIRYIKKLMGSSGKKVQKKNHRALASSIVDYIYARTLKLNGLESSKKL</sequence>
<protein>
    <submittedName>
        <fullName evidence="1">Uncharacterized protein</fullName>
    </submittedName>
</protein>
<comment type="caution">
    <text evidence="1">The sequence shown here is derived from an EMBL/GenBank/DDBJ whole genome shotgun (WGS) entry which is preliminary data.</text>
</comment>
<accession>A0A3M7QTN2</accession>
<gene>
    <name evidence="1" type="ORF">BpHYR1_043142</name>
</gene>
<organism evidence="1 2">
    <name type="scientific">Brachionus plicatilis</name>
    <name type="common">Marine rotifer</name>
    <name type="synonym">Brachionus muelleri</name>
    <dbReference type="NCBI Taxonomy" id="10195"/>
    <lineage>
        <taxon>Eukaryota</taxon>
        <taxon>Metazoa</taxon>
        <taxon>Spiralia</taxon>
        <taxon>Gnathifera</taxon>
        <taxon>Rotifera</taxon>
        <taxon>Eurotatoria</taxon>
        <taxon>Monogononta</taxon>
        <taxon>Pseudotrocha</taxon>
        <taxon>Ploima</taxon>
        <taxon>Brachionidae</taxon>
        <taxon>Brachionus</taxon>
    </lineage>
</organism>
<dbReference type="EMBL" id="REGN01005172">
    <property type="protein sequence ID" value="RNA14474.1"/>
    <property type="molecule type" value="Genomic_DNA"/>
</dbReference>
<proteinExistence type="predicted"/>
<feature type="non-terminal residue" evidence="1">
    <location>
        <position position="119"/>
    </location>
</feature>
<dbReference type="AlphaFoldDB" id="A0A3M7QTN2"/>
<name>A0A3M7QTN2_BRAPC</name>
<evidence type="ECO:0000313" key="2">
    <source>
        <dbReference type="Proteomes" id="UP000276133"/>
    </source>
</evidence>
<evidence type="ECO:0000313" key="1">
    <source>
        <dbReference type="EMBL" id="RNA14474.1"/>
    </source>
</evidence>
<dbReference type="Proteomes" id="UP000276133">
    <property type="component" value="Unassembled WGS sequence"/>
</dbReference>